<name>A0ABC8RSS5_9AQUA</name>
<proteinExistence type="predicted"/>
<keyword evidence="2" id="KW-1185">Reference proteome</keyword>
<dbReference type="EMBL" id="CAUOFW020001724">
    <property type="protein sequence ID" value="CAK9148038.1"/>
    <property type="molecule type" value="Genomic_DNA"/>
</dbReference>
<dbReference type="AlphaFoldDB" id="A0ABC8RSS5"/>
<accession>A0ABC8RSS5</accession>
<comment type="caution">
    <text evidence="1">The sequence shown here is derived from an EMBL/GenBank/DDBJ whole genome shotgun (WGS) entry which is preliminary data.</text>
</comment>
<reference evidence="1 2" key="1">
    <citation type="submission" date="2024-02" db="EMBL/GenBank/DDBJ databases">
        <authorList>
            <person name="Vignale AGUSTIN F."/>
            <person name="Sosa J E."/>
            <person name="Modenutti C."/>
        </authorList>
    </citation>
    <scope>NUCLEOTIDE SEQUENCE [LARGE SCALE GENOMIC DNA]</scope>
</reference>
<gene>
    <name evidence="1" type="ORF">ILEXP_LOCUS15965</name>
</gene>
<evidence type="ECO:0000313" key="1">
    <source>
        <dbReference type="EMBL" id="CAK9148038.1"/>
    </source>
</evidence>
<dbReference type="Proteomes" id="UP001642360">
    <property type="component" value="Unassembled WGS sequence"/>
</dbReference>
<protein>
    <submittedName>
        <fullName evidence="1">Uncharacterized protein</fullName>
    </submittedName>
</protein>
<sequence length="186" mass="20311">MKNFIDLVLGPTSEGTPKLDMSAVVRPSAALLPKLEDDSDLAEDSASITKLHRALSSKLEDDSDLAEDSASITDLVRRQSVEKKRKVIVEPFADDVGGALVWQPWMRAHDRDIHSKDSVADDVDVAGGRTLVNSMKALDDFARLQAEIEKLFGHNEEFGQKLKIAEQSEKVALDVADLVKGLSSSL</sequence>
<organism evidence="1 2">
    <name type="scientific">Ilex paraguariensis</name>
    <name type="common">yerba mate</name>
    <dbReference type="NCBI Taxonomy" id="185542"/>
    <lineage>
        <taxon>Eukaryota</taxon>
        <taxon>Viridiplantae</taxon>
        <taxon>Streptophyta</taxon>
        <taxon>Embryophyta</taxon>
        <taxon>Tracheophyta</taxon>
        <taxon>Spermatophyta</taxon>
        <taxon>Magnoliopsida</taxon>
        <taxon>eudicotyledons</taxon>
        <taxon>Gunneridae</taxon>
        <taxon>Pentapetalae</taxon>
        <taxon>asterids</taxon>
        <taxon>campanulids</taxon>
        <taxon>Aquifoliales</taxon>
        <taxon>Aquifoliaceae</taxon>
        <taxon>Ilex</taxon>
    </lineage>
</organism>
<evidence type="ECO:0000313" key="2">
    <source>
        <dbReference type="Proteomes" id="UP001642360"/>
    </source>
</evidence>